<organism evidence="1 2">
    <name type="scientific">Micromonospora haikouensis</name>
    <dbReference type="NCBI Taxonomy" id="686309"/>
    <lineage>
        <taxon>Bacteria</taxon>
        <taxon>Bacillati</taxon>
        <taxon>Actinomycetota</taxon>
        <taxon>Actinomycetes</taxon>
        <taxon>Micromonosporales</taxon>
        <taxon>Micromonosporaceae</taxon>
        <taxon>Micromonospora</taxon>
    </lineage>
</organism>
<evidence type="ECO:0000313" key="2">
    <source>
        <dbReference type="Proteomes" id="UP000199375"/>
    </source>
</evidence>
<dbReference type="RefSeq" id="WP_077936205.1">
    <property type="nucleotide sequence ID" value="NZ_CBDREH010000008.1"/>
</dbReference>
<evidence type="ECO:0000313" key="1">
    <source>
        <dbReference type="EMBL" id="SCE88319.1"/>
    </source>
</evidence>
<accession>A0A1C4VX62</accession>
<proteinExistence type="predicted"/>
<gene>
    <name evidence="1" type="ORF">GA0070558_111177</name>
</gene>
<sequence>MAGDIRPRGYAKPVVVPDSLDRLDGPTSGVVDLPRHLKWSGNARYDLADPGRILDLYRTVLNEAAAPEDLHTFLDRQTLIRLWPSMWLPTSVRESWESRFPELRRTRQVAA</sequence>
<protein>
    <submittedName>
        <fullName evidence="1">Uncharacterized protein</fullName>
    </submittedName>
</protein>
<dbReference type="Proteomes" id="UP000199375">
    <property type="component" value="Unassembled WGS sequence"/>
</dbReference>
<dbReference type="AlphaFoldDB" id="A0A1C4VX62"/>
<reference evidence="1 2" key="1">
    <citation type="submission" date="2016-06" db="EMBL/GenBank/DDBJ databases">
        <authorList>
            <person name="Kjaerup R.B."/>
            <person name="Dalgaard T.S."/>
            <person name="Juul-Madsen H.R."/>
        </authorList>
    </citation>
    <scope>NUCLEOTIDE SEQUENCE [LARGE SCALE GENOMIC DNA]</scope>
    <source>
        <strain evidence="1 2">DSM 45626</strain>
    </source>
</reference>
<dbReference type="EMBL" id="FMCW01000011">
    <property type="protein sequence ID" value="SCE88319.1"/>
    <property type="molecule type" value="Genomic_DNA"/>
</dbReference>
<name>A0A1C4VX62_9ACTN</name>